<reference evidence="2" key="1">
    <citation type="submission" date="2023-06" db="EMBL/GenBank/DDBJ databases">
        <authorList>
            <person name="Noh H."/>
        </authorList>
    </citation>
    <scope>NUCLEOTIDE SEQUENCE</scope>
    <source>
        <strain evidence="2">DUCC20226</strain>
    </source>
</reference>
<proteinExistence type="predicted"/>
<accession>A0AAD9W5G3</accession>
<evidence type="ECO:0000256" key="1">
    <source>
        <dbReference type="SAM" id="MobiDB-lite"/>
    </source>
</evidence>
<dbReference type="Proteomes" id="UP001265746">
    <property type="component" value="Unassembled WGS sequence"/>
</dbReference>
<comment type="caution">
    <text evidence="2">The sequence shown here is derived from an EMBL/GenBank/DDBJ whole genome shotgun (WGS) entry which is preliminary data.</text>
</comment>
<dbReference type="AlphaFoldDB" id="A0AAD9W5G3"/>
<feature type="region of interest" description="Disordered" evidence="1">
    <location>
        <begin position="72"/>
        <end position="93"/>
    </location>
</feature>
<name>A0AAD9W5G3_PHOAM</name>
<dbReference type="EMBL" id="JAUJFL010000003">
    <property type="protein sequence ID" value="KAK2606550.1"/>
    <property type="molecule type" value="Genomic_DNA"/>
</dbReference>
<sequence>MPDVVLRLATAAGAGLEAFLGAWGSASSPAPLSYPQGVGNDLAGGQVPDNVAHLFTAQMAEIVMNSAGIESVNPSPAAGRQRASSRRAADPLPLARQMRVSNTDQGNNLISGVNQGLLRGRTSSINLRPDTSRDVNMGSTISTGDNSPNIFLSAHDPTSGGNSGGNGRSARRIVLPLPLLRGSRVFNTISIPTYARGADPPPAPPGYLYGRTSSVEGYTVPEGLFALHIDPVDRSEGGVPNVFYREIALGIATPQSSDALIQAQRPSQAIGDGRASRAPLIRAVRIPPYSPFARPPSRPDGYHYGRRLYLSAAELQILADRGIRAPPGRMVIRLVHVEPSVGNVERPTIFYQMEPWPSQAPPAPTQDDPEPNILYATLPILTGDADANP</sequence>
<organism evidence="2 3">
    <name type="scientific">Phomopsis amygdali</name>
    <name type="common">Fusicoccum amygdali</name>
    <dbReference type="NCBI Taxonomy" id="1214568"/>
    <lineage>
        <taxon>Eukaryota</taxon>
        <taxon>Fungi</taxon>
        <taxon>Dikarya</taxon>
        <taxon>Ascomycota</taxon>
        <taxon>Pezizomycotina</taxon>
        <taxon>Sordariomycetes</taxon>
        <taxon>Sordariomycetidae</taxon>
        <taxon>Diaporthales</taxon>
        <taxon>Diaporthaceae</taxon>
        <taxon>Diaporthe</taxon>
    </lineage>
</organism>
<protein>
    <submittedName>
        <fullName evidence="2">Uncharacterized protein</fullName>
    </submittedName>
</protein>
<feature type="region of interest" description="Disordered" evidence="1">
    <location>
        <begin position="123"/>
        <end position="168"/>
    </location>
</feature>
<feature type="compositionally biased region" description="Polar residues" evidence="1">
    <location>
        <begin position="137"/>
        <end position="150"/>
    </location>
</feature>
<evidence type="ECO:0000313" key="2">
    <source>
        <dbReference type="EMBL" id="KAK2606550.1"/>
    </source>
</evidence>
<keyword evidence="3" id="KW-1185">Reference proteome</keyword>
<evidence type="ECO:0000313" key="3">
    <source>
        <dbReference type="Proteomes" id="UP001265746"/>
    </source>
</evidence>
<gene>
    <name evidence="2" type="ORF">N8I77_005292</name>
</gene>